<comment type="pathway">
    <text evidence="1">One-carbon metabolism; methanogenesis from methylamine.</text>
</comment>
<dbReference type="InterPro" id="IPR008031">
    <property type="entry name" value="MtmB_MeTrfase"/>
</dbReference>
<comment type="caution">
    <text evidence="5">The sequence shown here is derived from an EMBL/GenBank/DDBJ whole genome shotgun (WGS) entry which is preliminary data.</text>
</comment>
<keyword evidence="5" id="KW-0489">Methyltransferase</keyword>
<organism evidence="5">
    <name type="scientific">Thermofilum pendens</name>
    <dbReference type="NCBI Taxonomy" id="2269"/>
    <lineage>
        <taxon>Archaea</taxon>
        <taxon>Thermoproteota</taxon>
        <taxon>Thermoprotei</taxon>
        <taxon>Thermofilales</taxon>
        <taxon>Thermofilaceae</taxon>
        <taxon>Thermofilum</taxon>
    </lineage>
</organism>
<comment type="similarity">
    <text evidence="2">Belongs to the monomethylamine methyltransferase family.</text>
</comment>
<reference evidence="5" key="1">
    <citation type="journal article" date="2020" name="mSystems">
        <title>Genome- and Community-Level Interaction Insights into Carbon Utilization and Element Cycling Functions of Hydrothermarchaeota in Hydrothermal Sediment.</title>
        <authorList>
            <person name="Zhou Z."/>
            <person name="Liu Y."/>
            <person name="Xu W."/>
            <person name="Pan J."/>
            <person name="Luo Z.H."/>
            <person name="Li M."/>
        </authorList>
    </citation>
    <scope>NUCLEOTIDE SEQUENCE [LARGE SCALE GENOMIC DNA]</scope>
    <source>
        <strain evidence="5">SpSt-735</strain>
    </source>
</reference>
<comment type="catalytic activity">
    <reaction evidence="4">
        <text>Co(I)-[methylamine-specific corrinoid protein] + methylamine + H(+) = methyl-Co(III)-[methylamine-specific corrinoid protein] + NH4(+)</text>
        <dbReference type="Rhea" id="RHEA:26059"/>
        <dbReference type="Rhea" id="RHEA-COMP:11120"/>
        <dbReference type="Rhea" id="RHEA-COMP:11121"/>
        <dbReference type="ChEBI" id="CHEBI:15378"/>
        <dbReference type="ChEBI" id="CHEBI:28938"/>
        <dbReference type="ChEBI" id="CHEBI:59338"/>
        <dbReference type="ChEBI" id="CHEBI:85033"/>
        <dbReference type="ChEBI" id="CHEBI:85035"/>
        <dbReference type="EC" id="2.1.1.248"/>
    </reaction>
</comment>
<dbReference type="Gene3D" id="3.20.20.460">
    <property type="entry name" value="Monomethylamine methyltransferase MtmB"/>
    <property type="match status" value="1"/>
</dbReference>
<dbReference type="Pfam" id="PF05369">
    <property type="entry name" value="MtmB"/>
    <property type="match status" value="1"/>
</dbReference>
<proteinExistence type="inferred from homology"/>
<dbReference type="SUPFAM" id="SSF75098">
    <property type="entry name" value="Monomethylamine methyltransferase MtmB"/>
    <property type="match status" value="1"/>
</dbReference>
<dbReference type="InterPro" id="IPR036655">
    <property type="entry name" value="MtmB_sf"/>
</dbReference>
<dbReference type="AlphaFoldDB" id="A0A7C4FE65"/>
<evidence type="ECO:0000256" key="3">
    <source>
        <dbReference type="ARBA" id="ARBA00012853"/>
    </source>
</evidence>
<gene>
    <name evidence="5" type="ORF">ENV17_05545</name>
</gene>
<evidence type="ECO:0000256" key="4">
    <source>
        <dbReference type="ARBA" id="ARBA00047505"/>
    </source>
</evidence>
<dbReference type="GO" id="GO:0032259">
    <property type="term" value="P:methylation"/>
    <property type="evidence" value="ECO:0007669"/>
    <property type="project" value="UniProtKB-KW"/>
</dbReference>
<dbReference type="UniPathway" id="UPA00643"/>
<protein>
    <recommendedName>
        <fullName evidence="3">[methylamine--corrinoid protein] Co-methyltransferase</fullName>
        <ecNumber evidence="3">2.1.1.248</ecNumber>
    </recommendedName>
</protein>
<dbReference type="EC" id="2.1.1.248" evidence="3"/>
<keyword evidence="5" id="KW-0808">Transferase</keyword>
<name>A0A7C4FE65_THEPE</name>
<accession>A0A7C4FE65</accession>
<evidence type="ECO:0000256" key="2">
    <source>
        <dbReference type="ARBA" id="ARBA00009675"/>
    </source>
</evidence>
<dbReference type="GO" id="GO:0043852">
    <property type="term" value="F:monomethylamine methyltransferase activity"/>
    <property type="evidence" value="ECO:0007669"/>
    <property type="project" value="UniProtKB-EC"/>
</dbReference>
<evidence type="ECO:0000256" key="1">
    <source>
        <dbReference type="ARBA" id="ARBA00005111"/>
    </source>
</evidence>
<evidence type="ECO:0000313" key="5">
    <source>
        <dbReference type="EMBL" id="HGI43828.1"/>
    </source>
</evidence>
<dbReference type="EMBL" id="DTFI01000131">
    <property type="protein sequence ID" value="HGI43828.1"/>
    <property type="molecule type" value="Genomic_DNA"/>
</dbReference>
<sequence length="466" mass="50138">MSNRNAFPQQVLLHSVKLAPLRVERLARQGEFVEAKKFDLELSRRVAELEREHGVHYDPSNPVPSDPSLGKAVFEAGLELAAEKGLLVVDESRVVRFTHEELLAALREAPRELVLGSGRDARTLRTRRAGDSARPFVFGGLAGTPVPQEYFYLSALSYAVQPLVDALDHGSIQEVWGVRVRGGAPSEALAGVEELRLLRRALEDAGRPGMHLLAAESSVTSTASLAAMSLGLLRRGDAQLLPVLNELKTDYHQLTKAAVGLVAGVHGAALVDPIVGGFARGPAGSAIVLVAEILLALAAYRASYVLLHPVHIIKQATSTAECMWVQVAVGLANEHMRLPLVADVWPSNGAGSAEYLYEIAANTVAAAAAGLHLLGPVPANGTKPNGGGAEAQFMAKLGEATARRRLSLQDANEVVKDLYRLYSERIGANPGKPFWEVYDLRTLEPSTEWKEAIDRVKKELADRGLL</sequence>